<comment type="subcellular location">
    <subcellularLocation>
        <location evidence="1">Cell membrane</location>
        <topology evidence="1">Multi-pass membrane protein</topology>
    </subcellularLocation>
</comment>
<evidence type="ECO:0000313" key="11">
    <source>
        <dbReference type="Proteomes" id="UP000581135"/>
    </source>
</evidence>
<dbReference type="EMBL" id="JACHXA010000011">
    <property type="protein sequence ID" value="MBB3066875.1"/>
    <property type="molecule type" value="Genomic_DNA"/>
</dbReference>
<keyword evidence="2" id="KW-1003">Cell membrane</keyword>
<feature type="transmembrane region" description="Helical" evidence="8">
    <location>
        <begin position="206"/>
        <end position="225"/>
    </location>
</feature>
<sequence>MTGPRVNIFALFAVAILSLVILPHSLMQETVLDEDQFVAAAYLMRDHLLYRDYLYFQPPIYPLLVGSIGNWLAPEQLFLFARLTSWAMASGCTLLMYLIGLRLTERQTIALGLAALFALSPFLMASFGSARNDIMPIFFGLSGVALCLYGLASDRWAGRLLLLSGIALALAVGTKLSAAFIPLVVTVYVISRRSGRPWNEHIRTRVLPLVLGGMLGALPILYYAVQAPDNFLYDVFLFHLSDAPTRWYRFLGRPETLEPGMVLHIVLSVLFQDPTMLAAFAVTLLGLATALAGRLWHDLHRALDARDGYLVLALLAAGFILSAQPVPHLVHYFMPVGPYLLLSGAVFVNWLVDRYQDRLTHFRIIALAGAVCLAIGLTLSPQVRTLAQEVATVRNSEQWVPSMVRNAALAIRRELADRKAIGPIATLNPLYVIEAGLPLMPAFASSIFLYRTADQDDPALILQVKGIAPGLLDTVLGSNPPAAVLIGHEIEDLSRPMIGWAQEQGYKEVNSPGPGLRLFLR</sequence>
<dbReference type="Proteomes" id="UP000581135">
    <property type="component" value="Unassembled WGS sequence"/>
</dbReference>
<evidence type="ECO:0000256" key="8">
    <source>
        <dbReference type="SAM" id="Phobius"/>
    </source>
</evidence>
<evidence type="ECO:0000259" key="9">
    <source>
        <dbReference type="Pfam" id="PF02366"/>
    </source>
</evidence>
<proteinExistence type="predicted"/>
<comment type="caution">
    <text evidence="10">The sequence shown here is derived from an EMBL/GenBank/DDBJ whole genome shotgun (WGS) entry which is preliminary data.</text>
</comment>
<accession>A0A839T0K0</accession>
<protein>
    <recommendedName>
        <fullName evidence="9">ArnT-like N-terminal domain-containing protein</fullName>
    </recommendedName>
</protein>
<feature type="domain" description="ArnT-like N-terminal" evidence="9">
    <location>
        <begin position="17"/>
        <end position="223"/>
    </location>
</feature>
<evidence type="ECO:0000256" key="1">
    <source>
        <dbReference type="ARBA" id="ARBA00004651"/>
    </source>
</evidence>
<dbReference type="PANTHER" id="PTHR33908:SF11">
    <property type="entry name" value="MEMBRANE PROTEIN"/>
    <property type="match status" value="1"/>
</dbReference>
<evidence type="ECO:0000256" key="7">
    <source>
        <dbReference type="ARBA" id="ARBA00023136"/>
    </source>
</evidence>
<name>A0A839T0K0_9PROT</name>
<feature type="transmembrane region" description="Helical" evidence="8">
    <location>
        <begin position="158"/>
        <end position="185"/>
    </location>
</feature>
<feature type="transmembrane region" description="Helical" evidence="8">
    <location>
        <begin position="134"/>
        <end position="152"/>
    </location>
</feature>
<feature type="transmembrane region" description="Helical" evidence="8">
    <location>
        <begin position="85"/>
        <end position="103"/>
    </location>
</feature>
<dbReference type="InterPro" id="IPR050297">
    <property type="entry name" value="LipidA_mod_glycosyltrf_83"/>
</dbReference>
<evidence type="ECO:0000256" key="3">
    <source>
        <dbReference type="ARBA" id="ARBA00022676"/>
    </source>
</evidence>
<dbReference type="InterPro" id="IPR003342">
    <property type="entry name" value="ArnT-like_N"/>
</dbReference>
<keyword evidence="3" id="KW-0328">Glycosyltransferase</keyword>
<dbReference type="GO" id="GO:0009103">
    <property type="term" value="P:lipopolysaccharide biosynthetic process"/>
    <property type="evidence" value="ECO:0007669"/>
    <property type="project" value="UniProtKB-ARBA"/>
</dbReference>
<reference evidence="10 11" key="1">
    <citation type="submission" date="2020-08" db="EMBL/GenBank/DDBJ databases">
        <title>Genomic Encyclopedia of Type Strains, Phase III (KMG-III): the genomes of soil and plant-associated and newly described type strains.</title>
        <authorList>
            <person name="Whitman W."/>
        </authorList>
    </citation>
    <scope>NUCLEOTIDE SEQUENCE [LARGE SCALE GENOMIC DNA]</scope>
    <source>
        <strain evidence="10 11">CECT 8803</strain>
    </source>
</reference>
<dbReference type="GO" id="GO:0016763">
    <property type="term" value="F:pentosyltransferase activity"/>
    <property type="evidence" value="ECO:0007669"/>
    <property type="project" value="TreeGrafter"/>
</dbReference>
<dbReference type="GO" id="GO:0000030">
    <property type="term" value="F:mannosyltransferase activity"/>
    <property type="evidence" value="ECO:0007669"/>
    <property type="project" value="InterPro"/>
</dbReference>
<feature type="transmembrane region" description="Helical" evidence="8">
    <location>
        <begin position="7"/>
        <end position="26"/>
    </location>
</feature>
<dbReference type="AlphaFoldDB" id="A0A839T0K0"/>
<feature type="transmembrane region" description="Helical" evidence="8">
    <location>
        <begin position="276"/>
        <end position="296"/>
    </location>
</feature>
<keyword evidence="4" id="KW-0808">Transferase</keyword>
<dbReference type="PANTHER" id="PTHR33908">
    <property type="entry name" value="MANNOSYLTRANSFERASE YKCB-RELATED"/>
    <property type="match status" value="1"/>
</dbReference>
<feature type="transmembrane region" description="Helical" evidence="8">
    <location>
        <begin position="308"/>
        <end position="326"/>
    </location>
</feature>
<dbReference type="GO" id="GO:0005886">
    <property type="term" value="C:plasma membrane"/>
    <property type="evidence" value="ECO:0007669"/>
    <property type="project" value="UniProtKB-SubCell"/>
</dbReference>
<evidence type="ECO:0000256" key="6">
    <source>
        <dbReference type="ARBA" id="ARBA00022989"/>
    </source>
</evidence>
<keyword evidence="7 8" id="KW-0472">Membrane</keyword>
<keyword evidence="11" id="KW-1185">Reference proteome</keyword>
<organism evidence="10 11">
    <name type="scientific">Limibacillus halophilus</name>
    <dbReference type="NCBI Taxonomy" id="1579333"/>
    <lineage>
        <taxon>Bacteria</taxon>
        <taxon>Pseudomonadati</taxon>
        <taxon>Pseudomonadota</taxon>
        <taxon>Alphaproteobacteria</taxon>
        <taxon>Rhodospirillales</taxon>
        <taxon>Rhodovibrionaceae</taxon>
        <taxon>Limibacillus</taxon>
    </lineage>
</organism>
<keyword evidence="6 8" id="KW-1133">Transmembrane helix</keyword>
<evidence type="ECO:0000256" key="2">
    <source>
        <dbReference type="ARBA" id="ARBA00022475"/>
    </source>
</evidence>
<evidence type="ECO:0000256" key="5">
    <source>
        <dbReference type="ARBA" id="ARBA00022692"/>
    </source>
</evidence>
<feature type="transmembrane region" description="Helical" evidence="8">
    <location>
        <begin position="364"/>
        <end position="383"/>
    </location>
</feature>
<feature type="transmembrane region" description="Helical" evidence="8">
    <location>
        <begin position="332"/>
        <end position="352"/>
    </location>
</feature>
<evidence type="ECO:0000256" key="4">
    <source>
        <dbReference type="ARBA" id="ARBA00022679"/>
    </source>
</evidence>
<feature type="transmembrane region" description="Helical" evidence="8">
    <location>
        <begin position="109"/>
        <end position="127"/>
    </location>
</feature>
<dbReference type="RefSeq" id="WP_183417699.1">
    <property type="nucleotide sequence ID" value="NZ_JACHXA010000011.1"/>
</dbReference>
<feature type="transmembrane region" description="Helical" evidence="8">
    <location>
        <begin position="53"/>
        <end position="73"/>
    </location>
</feature>
<dbReference type="GO" id="GO:0006493">
    <property type="term" value="P:protein O-linked glycosylation"/>
    <property type="evidence" value="ECO:0007669"/>
    <property type="project" value="InterPro"/>
</dbReference>
<keyword evidence="5 8" id="KW-0812">Transmembrane</keyword>
<gene>
    <name evidence="10" type="ORF">FHR98_003186</name>
</gene>
<evidence type="ECO:0000313" key="10">
    <source>
        <dbReference type="EMBL" id="MBB3066875.1"/>
    </source>
</evidence>
<dbReference type="Pfam" id="PF02366">
    <property type="entry name" value="PMT"/>
    <property type="match status" value="1"/>
</dbReference>